<reference evidence="1" key="1">
    <citation type="submission" date="2023-12" db="EMBL/GenBank/DDBJ databases">
        <title>Genome sequence of Bacillus thuringiensis strain SS10.</title>
        <authorList>
            <person name="Rouis S."/>
        </authorList>
    </citation>
    <scope>NUCLEOTIDE SEQUENCE</scope>
    <source>
        <strain evidence="1">SS10</strain>
    </source>
</reference>
<evidence type="ECO:0008006" key="3">
    <source>
        <dbReference type="Google" id="ProtNLM"/>
    </source>
</evidence>
<dbReference type="RefSeq" id="WP_153599192.1">
    <property type="nucleotide sequence ID" value="NZ_JAXOTW010000025.1"/>
</dbReference>
<organism evidence="1 2">
    <name type="scientific">Bacillus thuringiensis</name>
    <dbReference type="NCBI Taxonomy" id="1428"/>
    <lineage>
        <taxon>Bacteria</taxon>
        <taxon>Bacillati</taxon>
        <taxon>Bacillota</taxon>
        <taxon>Bacilli</taxon>
        <taxon>Bacillales</taxon>
        <taxon>Bacillaceae</taxon>
        <taxon>Bacillus</taxon>
        <taxon>Bacillus cereus group</taxon>
    </lineage>
</organism>
<dbReference type="SUPFAM" id="SSF52540">
    <property type="entry name" value="P-loop containing nucleoside triphosphate hydrolases"/>
    <property type="match status" value="1"/>
</dbReference>
<evidence type="ECO:0000313" key="2">
    <source>
        <dbReference type="Proteomes" id="UP001292252"/>
    </source>
</evidence>
<comment type="caution">
    <text evidence="1">The sequence shown here is derived from an EMBL/GenBank/DDBJ whole genome shotgun (WGS) entry which is preliminary data.</text>
</comment>
<dbReference type="EMBL" id="JAXOTW010000025">
    <property type="protein sequence ID" value="MDZ5479995.1"/>
    <property type="molecule type" value="Genomic_DNA"/>
</dbReference>
<proteinExistence type="predicted"/>
<evidence type="ECO:0000313" key="1">
    <source>
        <dbReference type="EMBL" id="MDZ5479995.1"/>
    </source>
</evidence>
<dbReference type="Proteomes" id="UP001292252">
    <property type="component" value="Unassembled WGS sequence"/>
</dbReference>
<gene>
    <name evidence="1" type="ORF">U2F49_27930</name>
</gene>
<dbReference type="InterPro" id="IPR027417">
    <property type="entry name" value="P-loop_NTPase"/>
</dbReference>
<protein>
    <recommendedName>
        <fullName evidence="3">ATP-binding protein</fullName>
    </recommendedName>
</protein>
<dbReference type="AlphaFoldDB" id="A0AAW9JRM6"/>
<sequence>MNYLQVDSEDIKRLNDLELTKLLSLLLYNEANKFNLVKNSISVALNITVADGGEDGHIRWENGIDKTDWIPNRYTLFQVKATDMPPSTCKQEVLGSKALLKPKVEDVINAQGSQEVLGSKALLKPRVEDVINAQGSYILFHNRELNQQQIQQRIDAFNESITSVITDATPNIEIYDASKIAKWCNEYISTIYAVWEWNGKHFLTGSKTWDTWSGHKEFQSEFIATYETEGIIADLRDYFKDEKKVARIIGLPGKGKTRLALEVFRSDDSVELKTLNKSVIYIDAAYSKEGIVSSIISWRNLGVSGVIVVDNCDYELHKALKSEIEHTESNFSLLTLDYNLHAPSSGDPLINLENAPKEIIEGIIKNSYPEMDKQDLERIVVFADGFPSIATLLAEARINDFETIGSIQDDTLVNKLLWGRDSIDERALKIIEACAVFEHVGFEEDKEFEMKYVAENICGVTPDEFYEKCSYFKKKKIMVQHGRYIKLVPKTLAITLAAQWWEKCRPEKAQEVLSDTNLPSSMVEQLCSQISKLHFLEKAQELTSILCGVQAPFGHAEILSSKIGSRIFCSFVEIDPVITVETLDREFGVMSINELRQVKEGRRNLVRALEKLCFWEETFDKAAKLLANFAAAENEHWSNNATGQFNQLFHYTLSGTQANLESRVSIINWALSSQEKEMKKVGIDAARHALQAQGFSRMIGVENQGSRPTMQEWKPNNWGEIFDYWDQVLNLLVESITRGDDYSDLIFDVIVDNVFGLIRSGYVENMDQLLTVTFKKRNNYWPEFIEKINLILKFDESKMPKKIVDLIKSWKEKLQPRDTITKIKLLVSNANDDYVENKNKNGGSKYRNAALDRIDELLEEIYPEKMGELTSTLNTLLVGEQKQAFYFGKQLSNKMTDQERHSFLDLVYKEIQELMDSKGTKAVNMNFFGGILSSIQLNKPDLLKLFLAQLDNTPYAHILGEIIRYIEVDAEILTSLLKYVQGKIIDVDSLLSLAYGPALNDINEDDLIIFLANLYELGEDFNQVVVWKIYYRHYLNNQKITPKLSRYIVYFLENSLTVLSDQGVFYEVREILAHLYKLKFVEKEKLSRNLLINLLDILSEKNDYDVKNIISGHIKIIIQHDPITGWEIISNKLLEAEGLFKYSLIDVMGNGFFKNELALIQNVPIKILKEWAGSDEKAARILAEIYPINKKEEKEEDLVHFLIENYGDDEIVLKNIDRQLRNFSWSGSVIPYYERLIDFYDDYVYSQRHIRQWAIINISYLNEVIKREKNREKEDELRF</sequence>
<name>A0AAW9JRM6_BACTU</name>
<accession>A0AAW9JRM6</accession>